<gene>
    <name evidence="1" type="ORF">EAH76_08980</name>
</gene>
<dbReference type="EMBL" id="RCZC01000002">
    <property type="protein sequence ID" value="TPG54748.1"/>
    <property type="molecule type" value="Genomic_DNA"/>
</dbReference>
<comment type="caution">
    <text evidence="1">The sequence shown here is derived from an EMBL/GenBank/DDBJ whole genome shotgun (WGS) entry which is preliminary data.</text>
</comment>
<reference evidence="1 2" key="1">
    <citation type="journal article" date="2019" name="Environ. Microbiol.">
        <title>Species interactions and distinct microbial communities in high Arctic permafrost affected cryosols are associated with the CH4 and CO2 gas fluxes.</title>
        <authorList>
            <person name="Altshuler I."/>
            <person name="Hamel J."/>
            <person name="Turney S."/>
            <person name="Magnuson E."/>
            <person name="Levesque R."/>
            <person name="Greer C."/>
            <person name="Whyte L.G."/>
        </authorList>
    </citation>
    <scope>NUCLEOTIDE SEQUENCE [LARGE SCALE GENOMIC DNA]</scope>
    <source>
        <strain evidence="1 2">E6.1</strain>
    </source>
</reference>
<name>A0A502FYX8_9SPHN</name>
<dbReference type="InterPro" id="IPR018759">
    <property type="entry name" value="BBP2_2"/>
</dbReference>
<protein>
    <recommendedName>
        <fullName evidence="3">Outer membrane beta-barrel protein</fullName>
    </recommendedName>
</protein>
<dbReference type="Proteomes" id="UP000319931">
    <property type="component" value="Unassembled WGS sequence"/>
</dbReference>
<evidence type="ECO:0008006" key="3">
    <source>
        <dbReference type="Google" id="ProtNLM"/>
    </source>
</evidence>
<evidence type="ECO:0000313" key="1">
    <source>
        <dbReference type="EMBL" id="TPG54748.1"/>
    </source>
</evidence>
<sequence length="411" mass="45154">MSVGAFVATASPAAAQITEAYRPVNPDQTDDDVLTRRQPEFDPVGGRLGSFFLYPRFTVSTGYSDNVLGTPTAAKSDGFSTARADVQLVSDWGRHQLEFLAYGQARRYYRLSTENTEAYGALVNGRYDISHDTAVSANFRADHQPEDRFSVDNLAFTLKPVETLMLNGNVRADKRFGAFAVRGGIQVVDSSYENARTLAGPINETDRNNLRVLYQGSVRYDVTHNAALILAGQYDTINYGRSLLGDRDTTGYRLEAGVGLAITHQLVGDIRVGYLHRDNANPLLRNLSGISFFANVSWSLTRLLSIRLTANRDIENSATLASPGNLRSTGQLSASYEVLRPLIITPAIRVSRIDAIGIEGSNFEKEATFDAIYRLNRQFSISANLRHFDRNAGIFQPVNGNTARVGVALTL</sequence>
<dbReference type="AlphaFoldDB" id="A0A502FYX8"/>
<organism evidence="1 2">
    <name type="scientific">Sphingomonas glacialis</name>
    <dbReference type="NCBI Taxonomy" id="658225"/>
    <lineage>
        <taxon>Bacteria</taxon>
        <taxon>Pseudomonadati</taxon>
        <taxon>Pseudomonadota</taxon>
        <taxon>Alphaproteobacteria</taxon>
        <taxon>Sphingomonadales</taxon>
        <taxon>Sphingomonadaceae</taxon>
        <taxon>Sphingomonas</taxon>
    </lineage>
</organism>
<evidence type="ECO:0000313" key="2">
    <source>
        <dbReference type="Proteomes" id="UP000319931"/>
    </source>
</evidence>
<accession>A0A502FYX8</accession>
<proteinExistence type="predicted"/>
<dbReference type="Pfam" id="PF10082">
    <property type="entry name" value="BBP2_2"/>
    <property type="match status" value="1"/>
</dbReference>
<keyword evidence="2" id="KW-1185">Reference proteome</keyword>